<name>A0ABR7DXS2_9BACT</name>
<feature type="domain" description="DUF6562" evidence="2">
    <location>
        <begin position="42"/>
        <end position="322"/>
    </location>
</feature>
<protein>
    <recommendedName>
        <fullName evidence="2">DUF6562 domain-containing protein</fullName>
    </recommendedName>
</protein>
<evidence type="ECO:0000259" key="2">
    <source>
        <dbReference type="Pfam" id="PF20200"/>
    </source>
</evidence>
<reference evidence="3 4" key="1">
    <citation type="submission" date="2020-08" db="EMBL/GenBank/DDBJ databases">
        <title>Genome public.</title>
        <authorList>
            <person name="Liu C."/>
            <person name="Sun Q."/>
        </authorList>
    </citation>
    <scope>NUCLEOTIDE SEQUENCE [LARGE SCALE GENOMIC DNA]</scope>
    <source>
        <strain evidence="3 4">BX2</strain>
    </source>
</reference>
<organism evidence="3 4">
    <name type="scientific">Parabacteroides segnis</name>
    <dbReference type="NCBI Taxonomy" id="2763058"/>
    <lineage>
        <taxon>Bacteria</taxon>
        <taxon>Pseudomonadati</taxon>
        <taxon>Bacteroidota</taxon>
        <taxon>Bacteroidia</taxon>
        <taxon>Bacteroidales</taxon>
        <taxon>Tannerellaceae</taxon>
        <taxon>Parabacteroides</taxon>
    </lineage>
</organism>
<feature type="chain" id="PRO_5046855195" description="DUF6562 domain-containing protein" evidence="1">
    <location>
        <begin position="23"/>
        <end position="501"/>
    </location>
</feature>
<sequence length="501" mass="54832">MKKYKFLVMLFALIGLATSCSQDDSINLQNTGNNRVVMNASLDAETLTSLKSGPATRGASGDLQLDGYSLRYILEVFQPNNNNTVYREEKLVSDATQAVVFDFTLSNAAGYCALLWADYVAGDAAFADGHYADLYYKTDDVNGLRAISLISSTYAVNTASRDAFFGKHSFTKEPDKPANLGSVELKRPFGRINIIEKDGLMQEELTSMDISYDVPSTFDVLDGRTVSGTHSVSVSGITVFPAATTEKANLFFDYIFAPATGQQLLGEMSIDYQLASGEDNSFTIPANMPVERNKRTNISGYILSIPVDPTATSISVEIDDTWTDPGFEFEAPAVGSYYYEGGSFSQQYIPALTCLGVVFHVDDTQKHGLIVGLEQTKAQWSTVEAASGTNIQYTGPENLSSIKGWGQWQDRYPAFKWCVDQGPEWYIPTVSELQLLGENSSAVNIALEAAGADVIDVDARLWSSAESGTPNSYFVFKISQKWTYGNISKTESNNVHIVRAF</sequence>
<evidence type="ECO:0000313" key="3">
    <source>
        <dbReference type="EMBL" id="MBC5642296.1"/>
    </source>
</evidence>
<dbReference type="Pfam" id="PF20200">
    <property type="entry name" value="DUF6562"/>
    <property type="match status" value="1"/>
</dbReference>
<comment type="caution">
    <text evidence="3">The sequence shown here is derived from an EMBL/GenBank/DDBJ whole genome shotgun (WGS) entry which is preliminary data.</text>
</comment>
<evidence type="ECO:0000313" key="4">
    <source>
        <dbReference type="Proteomes" id="UP000644010"/>
    </source>
</evidence>
<dbReference type="Proteomes" id="UP000644010">
    <property type="component" value="Unassembled WGS sequence"/>
</dbReference>
<keyword evidence="4" id="KW-1185">Reference proteome</keyword>
<evidence type="ECO:0000256" key="1">
    <source>
        <dbReference type="SAM" id="SignalP"/>
    </source>
</evidence>
<dbReference type="RefSeq" id="WP_186958567.1">
    <property type="nucleotide sequence ID" value="NZ_JACOOI010000004.1"/>
</dbReference>
<accession>A0ABR7DXS2</accession>
<dbReference type="EMBL" id="JACOOI010000004">
    <property type="protein sequence ID" value="MBC5642296.1"/>
    <property type="molecule type" value="Genomic_DNA"/>
</dbReference>
<proteinExistence type="predicted"/>
<dbReference type="PROSITE" id="PS51257">
    <property type="entry name" value="PROKAR_LIPOPROTEIN"/>
    <property type="match status" value="1"/>
</dbReference>
<dbReference type="InterPro" id="IPR046692">
    <property type="entry name" value="DUF6562"/>
</dbReference>
<keyword evidence="1" id="KW-0732">Signal</keyword>
<gene>
    <name evidence="3" type="ORF">H8S77_05290</name>
</gene>
<feature type="signal peptide" evidence="1">
    <location>
        <begin position="1"/>
        <end position="22"/>
    </location>
</feature>